<keyword evidence="1" id="KW-1133">Transmembrane helix</keyword>
<name>A0A9P6ZUD0_9AGAM</name>
<accession>A0A9P6ZUD0</accession>
<feature type="transmembrane region" description="Helical" evidence="1">
    <location>
        <begin position="63"/>
        <end position="81"/>
    </location>
</feature>
<reference evidence="2" key="1">
    <citation type="journal article" date="2020" name="New Phytol.">
        <title>Comparative genomics reveals dynamic genome evolution in host specialist ectomycorrhizal fungi.</title>
        <authorList>
            <person name="Lofgren L.A."/>
            <person name="Nguyen N.H."/>
            <person name="Vilgalys R."/>
            <person name="Ruytinx J."/>
            <person name="Liao H.L."/>
            <person name="Branco S."/>
            <person name="Kuo A."/>
            <person name="LaButti K."/>
            <person name="Lipzen A."/>
            <person name="Andreopoulos W."/>
            <person name="Pangilinan J."/>
            <person name="Riley R."/>
            <person name="Hundley H."/>
            <person name="Na H."/>
            <person name="Barry K."/>
            <person name="Grigoriev I.V."/>
            <person name="Stajich J.E."/>
            <person name="Kennedy P.G."/>
        </authorList>
    </citation>
    <scope>NUCLEOTIDE SEQUENCE</scope>
    <source>
        <strain evidence="2">DOB743</strain>
    </source>
</reference>
<proteinExistence type="predicted"/>
<keyword evidence="1" id="KW-0472">Membrane</keyword>
<keyword evidence="3" id="KW-1185">Reference proteome</keyword>
<dbReference type="Proteomes" id="UP000714275">
    <property type="component" value="Unassembled WGS sequence"/>
</dbReference>
<dbReference type="AlphaFoldDB" id="A0A9P6ZUD0"/>
<gene>
    <name evidence="2" type="ORF">EV702DRAFT_349782</name>
</gene>
<keyword evidence="1" id="KW-0812">Transmembrane</keyword>
<dbReference type="EMBL" id="JABBWD010000027">
    <property type="protein sequence ID" value="KAG1776420.1"/>
    <property type="molecule type" value="Genomic_DNA"/>
</dbReference>
<sequence>MPATLVTVHPSHSLPSRTPAMSLAYSHSTFFHFLLSCLSCLSRAPADISTMQKLIDAILYSHVLHKYPILMIINLFLYSISVNKYSI</sequence>
<feature type="transmembrane region" description="Helical" evidence="1">
    <location>
        <begin position="20"/>
        <end position="42"/>
    </location>
</feature>
<protein>
    <submittedName>
        <fullName evidence="2">Uncharacterized protein</fullName>
    </submittedName>
</protein>
<evidence type="ECO:0000256" key="1">
    <source>
        <dbReference type="SAM" id="Phobius"/>
    </source>
</evidence>
<comment type="caution">
    <text evidence="2">The sequence shown here is derived from an EMBL/GenBank/DDBJ whole genome shotgun (WGS) entry which is preliminary data.</text>
</comment>
<organism evidence="2 3">
    <name type="scientific">Suillus placidus</name>
    <dbReference type="NCBI Taxonomy" id="48579"/>
    <lineage>
        <taxon>Eukaryota</taxon>
        <taxon>Fungi</taxon>
        <taxon>Dikarya</taxon>
        <taxon>Basidiomycota</taxon>
        <taxon>Agaricomycotina</taxon>
        <taxon>Agaricomycetes</taxon>
        <taxon>Agaricomycetidae</taxon>
        <taxon>Boletales</taxon>
        <taxon>Suillineae</taxon>
        <taxon>Suillaceae</taxon>
        <taxon>Suillus</taxon>
    </lineage>
</organism>
<evidence type="ECO:0000313" key="3">
    <source>
        <dbReference type="Proteomes" id="UP000714275"/>
    </source>
</evidence>
<evidence type="ECO:0000313" key="2">
    <source>
        <dbReference type="EMBL" id="KAG1776420.1"/>
    </source>
</evidence>